<evidence type="ECO:0000313" key="10">
    <source>
        <dbReference type="EMBL" id="MFD0764527.1"/>
    </source>
</evidence>
<dbReference type="EMBL" id="JBHTIA010000003">
    <property type="protein sequence ID" value="MFD0764527.1"/>
    <property type="molecule type" value="Genomic_DNA"/>
</dbReference>
<feature type="signal peptide" evidence="8">
    <location>
        <begin position="1"/>
        <end position="22"/>
    </location>
</feature>
<name>A0ABW2ZEB2_9SPHI</name>
<dbReference type="InterPro" id="IPR008969">
    <property type="entry name" value="CarboxyPept-like_regulatory"/>
</dbReference>
<evidence type="ECO:0000313" key="11">
    <source>
        <dbReference type="Proteomes" id="UP001597073"/>
    </source>
</evidence>
<feature type="chain" id="PRO_5046675548" evidence="8">
    <location>
        <begin position="23"/>
        <end position="1065"/>
    </location>
</feature>
<dbReference type="InterPro" id="IPR037066">
    <property type="entry name" value="Plug_dom_sf"/>
</dbReference>
<keyword evidence="8" id="KW-0732">Signal</keyword>
<comment type="similarity">
    <text evidence="7">Belongs to the TonB-dependent receptor family.</text>
</comment>
<dbReference type="Pfam" id="PF13715">
    <property type="entry name" value="CarbopepD_reg_2"/>
    <property type="match status" value="1"/>
</dbReference>
<dbReference type="InterPro" id="IPR012910">
    <property type="entry name" value="Plug_dom"/>
</dbReference>
<keyword evidence="5 7" id="KW-0472">Membrane</keyword>
<sequence length="1065" mass="118740">MKNLKYLISCLILISSALCAGAQDFVVVYGEVKSAGGQAISGATVKVKHQYAQQVTDEKGHFKIQIFGTDTLIVNYIGYKPASAIIDPKLSSILRITLEPLVSELKEVVVSTGYQDIPKERATGSFYKLDNQLLNQRVGTDIISRIDGLTSGLQIDRRDPNQQTIQIRGLSTLNIESAGPLIVLDNFPYSGDINNINPNDIESMTVLKDAAASSIWGARAGNGVIVINTKKAKLNQPLQVAFNSNFTFKRRPNLFSADEIPVSSYIDLEKKIFGEGYYDNLFTDPAFPATSQVVSLLNDARNGTITAAQAEQQIAGLRLKDVRNDLQKYIYRNAADQQYYLNLTGSGANIRYLISAGYDKDISSLRGNGNDRVTLRSNNLIDLTKKWQLSTDVIITRSNSSSNSPGGFGSYRYGQTSLSPYASLTNSDGSPAAIDLKYSKAFTDTAGKGRLLDWKYRPLQELVNNDNKSGTTDVLLNAGMTYKIMNPLKADIKYQYQQSWSSADNLQNLNSFSTRDYINTFTQLSETSAFYAVLRRAILNSADQVSRQQAIRGQLSYEQLWNQRHRLTAIAGTEIRESRSSSSSFMTYGYDPNTLTTIPVDYAHLYPTYDGINGDSYIQDGTLYKAYLNRFVSYFANAAYTLDSKYTLTASARRDESNLFGVKTNQKGVPLWSVGGLWRINQEHFYHIAWLPELALRLTYGVSGNLSPNESALTRIQNLPATLNPIRLPFISVSAPPNPDLRWEQVKTLNAGLDFSFFDGRLTGSFEYYTKHSDDLISSALLDPTVGFISGNRNSASIFTKGSDIILNSINLDGELKWRTTLLFSKVNFKTTKNLNPLTDAGFVSDGGFILPLLNQNPYAIVSYKWAGLDPQTGDPQGYVNGAVSKDYDAIMQTPLDQQVISGSALPTIFGNLRNTLDWRRFSLAFNLSYRFGYYFRKPTTDYSSLIRSGTGYSDYEQRWQNPGDEQTTNTPSFIYPGNASRDNFYHYASVNVEKADNIKLQEIYLSYDIRPARPIFGIRSVQFYLFANQLNVMLWKANKAGLDPDVLYSFKPPVSYSAGMKVTL</sequence>
<dbReference type="PROSITE" id="PS52016">
    <property type="entry name" value="TONB_DEPENDENT_REC_3"/>
    <property type="match status" value="1"/>
</dbReference>
<accession>A0ABW2ZEB2</accession>
<evidence type="ECO:0000256" key="8">
    <source>
        <dbReference type="SAM" id="SignalP"/>
    </source>
</evidence>
<dbReference type="Gene3D" id="2.60.40.1120">
    <property type="entry name" value="Carboxypeptidase-like, regulatory domain"/>
    <property type="match status" value="1"/>
</dbReference>
<dbReference type="NCBIfam" id="TIGR04057">
    <property type="entry name" value="SusC_RagA_signa"/>
    <property type="match status" value="1"/>
</dbReference>
<keyword evidence="2 7" id="KW-0813">Transport</keyword>
<evidence type="ECO:0000256" key="3">
    <source>
        <dbReference type="ARBA" id="ARBA00022452"/>
    </source>
</evidence>
<evidence type="ECO:0000256" key="6">
    <source>
        <dbReference type="ARBA" id="ARBA00023237"/>
    </source>
</evidence>
<dbReference type="SUPFAM" id="SSF56935">
    <property type="entry name" value="Porins"/>
    <property type="match status" value="1"/>
</dbReference>
<dbReference type="Pfam" id="PF07715">
    <property type="entry name" value="Plug"/>
    <property type="match status" value="1"/>
</dbReference>
<evidence type="ECO:0000256" key="7">
    <source>
        <dbReference type="PROSITE-ProRule" id="PRU01360"/>
    </source>
</evidence>
<evidence type="ECO:0000256" key="2">
    <source>
        <dbReference type="ARBA" id="ARBA00022448"/>
    </source>
</evidence>
<dbReference type="InterPro" id="IPR023996">
    <property type="entry name" value="TonB-dep_OMP_SusC/RagA"/>
</dbReference>
<evidence type="ECO:0000256" key="4">
    <source>
        <dbReference type="ARBA" id="ARBA00022692"/>
    </source>
</evidence>
<keyword evidence="4 7" id="KW-0812">Transmembrane</keyword>
<dbReference type="InterPro" id="IPR039426">
    <property type="entry name" value="TonB-dep_rcpt-like"/>
</dbReference>
<dbReference type="RefSeq" id="WP_377140095.1">
    <property type="nucleotide sequence ID" value="NZ_JBHTIA010000003.1"/>
</dbReference>
<dbReference type="Gene3D" id="2.40.170.20">
    <property type="entry name" value="TonB-dependent receptor, beta-barrel domain"/>
    <property type="match status" value="1"/>
</dbReference>
<gene>
    <name evidence="10" type="ORF">ACFQZI_06660</name>
</gene>
<comment type="subcellular location">
    <subcellularLocation>
        <location evidence="1 7">Cell outer membrane</location>
        <topology evidence="1 7">Multi-pass membrane protein</topology>
    </subcellularLocation>
</comment>
<keyword evidence="11" id="KW-1185">Reference proteome</keyword>
<evidence type="ECO:0000259" key="9">
    <source>
        <dbReference type="Pfam" id="PF07715"/>
    </source>
</evidence>
<dbReference type="InterPro" id="IPR023997">
    <property type="entry name" value="TonB-dep_OMP_SusC/RagA_CS"/>
</dbReference>
<dbReference type="Proteomes" id="UP001597073">
    <property type="component" value="Unassembled WGS sequence"/>
</dbReference>
<evidence type="ECO:0000256" key="1">
    <source>
        <dbReference type="ARBA" id="ARBA00004571"/>
    </source>
</evidence>
<proteinExistence type="inferred from homology"/>
<dbReference type="NCBIfam" id="TIGR04056">
    <property type="entry name" value="OMP_RagA_SusC"/>
    <property type="match status" value="1"/>
</dbReference>
<protein>
    <submittedName>
        <fullName evidence="10">SusC/RagA family TonB-linked outer membrane protein</fullName>
    </submittedName>
</protein>
<keyword evidence="3 7" id="KW-1134">Transmembrane beta strand</keyword>
<dbReference type="SUPFAM" id="SSF49464">
    <property type="entry name" value="Carboxypeptidase regulatory domain-like"/>
    <property type="match status" value="1"/>
</dbReference>
<organism evidence="10 11">
    <name type="scientific">Mucilaginibacter lutimaris</name>
    <dbReference type="NCBI Taxonomy" id="931629"/>
    <lineage>
        <taxon>Bacteria</taxon>
        <taxon>Pseudomonadati</taxon>
        <taxon>Bacteroidota</taxon>
        <taxon>Sphingobacteriia</taxon>
        <taxon>Sphingobacteriales</taxon>
        <taxon>Sphingobacteriaceae</taxon>
        <taxon>Mucilaginibacter</taxon>
    </lineage>
</organism>
<dbReference type="Gene3D" id="2.170.130.10">
    <property type="entry name" value="TonB-dependent receptor, plug domain"/>
    <property type="match status" value="1"/>
</dbReference>
<keyword evidence="6 7" id="KW-0998">Cell outer membrane</keyword>
<comment type="caution">
    <text evidence="10">The sequence shown here is derived from an EMBL/GenBank/DDBJ whole genome shotgun (WGS) entry which is preliminary data.</text>
</comment>
<reference evidence="11" key="1">
    <citation type="journal article" date="2019" name="Int. J. Syst. Evol. Microbiol.">
        <title>The Global Catalogue of Microorganisms (GCM) 10K type strain sequencing project: providing services to taxonomists for standard genome sequencing and annotation.</title>
        <authorList>
            <consortium name="The Broad Institute Genomics Platform"/>
            <consortium name="The Broad Institute Genome Sequencing Center for Infectious Disease"/>
            <person name="Wu L."/>
            <person name="Ma J."/>
        </authorList>
    </citation>
    <scope>NUCLEOTIDE SEQUENCE [LARGE SCALE GENOMIC DNA]</scope>
    <source>
        <strain evidence="11">CCUG 60742</strain>
    </source>
</reference>
<evidence type="ECO:0000256" key="5">
    <source>
        <dbReference type="ARBA" id="ARBA00023136"/>
    </source>
</evidence>
<dbReference type="InterPro" id="IPR036942">
    <property type="entry name" value="Beta-barrel_TonB_sf"/>
</dbReference>
<feature type="domain" description="TonB-dependent receptor plug" evidence="9">
    <location>
        <begin position="119"/>
        <end position="224"/>
    </location>
</feature>